<dbReference type="Pfam" id="PF00169">
    <property type="entry name" value="PH"/>
    <property type="match status" value="1"/>
</dbReference>
<dbReference type="PROSITE" id="PS50003">
    <property type="entry name" value="PH_DOMAIN"/>
    <property type="match status" value="1"/>
</dbReference>
<feature type="compositionally biased region" description="Basic and acidic residues" evidence="3">
    <location>
        <begin position="573"/>
        <end position="589"/>
    </location>
</feature>
<feature type="compositionally biased region" description="Basic and acidic residues" evidence="3">
    <location>
        <begin position="1190"/>
        <end position="1214"/>
    </location>
</feature>
<dbReference type="InterPro" id="IPR052007">
    <property type="entry name" value="Bud4"/>
</dbReference>
<dbReference type="GO" id="GO:0051301">
    <property type="term" value="P:cell division"/>
    <property type="evidence" value="ECO:0007669"/>
    <property type="project" value="UniProtKB-KW"/>
</dbReference>
<dbReference type="InterPro" id="IPR001849">
    <property type="entry name" value="PH_domain"/>
</dbReference>
<feature type="compositionally biased region" description="Basic and acidic residues" evidence="3">
    <location>
        <begin position="458"/>
        <end position="469"/>
    </location>
</feature>
<feature type="compositionally biased region" description="Basic and acidic residues" evidence="3">
    <location>
        <begin position="877"/>
        <end position="899"/>
    </location>
</feature>
<feature type="region of interest" description="Disordered" evidence="3">
    <location>
        <begin position="945"/>
        <end position="964"/>
    </location>
</feature>
<feature type="region of interest" description="Disordered" evidence="3">
    <location>
        <begin position="1396"/>
        <end position="1417"/>
    </location>
</feature>
<name>A0A139HG59_9PEZI</name>
<dbReference type="SMART" id="SM00233">
    <property type="entry name" value="PH"/>
    <property type="match status" value="1"/>
</dbReference>
<dbReference type="Proteomes" id="UP000070133">
    <property type="component" value="Unassembled WGS sequence"/>
</dbReference>
<evidence type="ECO:0000259" key="4">
    <source>
        <dbReference type="PROSITE" id="PS50003"/>
    </source>
</evidence>
<feature type="compositionally biased region" description="Polar residues" evidence="3">
    <location>
        <begin position="1522"/>
        <end position="1531"/>
    </location>
</feature>
<evidence type="ECO:0000256" key="2">
    <source>
        <dbReference type="ARBA" id="ARBA00023306"/>
    </source>
</evidence>
<keyword evidence="2" id="KW-0131">Cell cycle</keyword>
<feature type="compositionally biased region" description="Basic and acidic residues" evidence="3">
    <location>
        <begin position="1565"/>
        <end position="1574"/>
    </location>
</feature>
<feature type="compositionally biased region" description="Basic and acidic residues" evidence="3">
    <location>
        <begin position="548"/>
        <end position="566"/>
    </location>
</feature>
<reference evidence="5 6" key="1">
    <citation type="submission" date="2015-07" db="EMBL/GenBank/DDBJ databases">
        <title>Comparative genomics of the Sigatoka disease complex on banana suggests a link between parallel evolutionary changes in Pseudocercospora fijiensis and Pseudocercospora eumusae and increased virulence on the banana host.</title>
        <authorList>
            <person name="Chang T.-C."/>
            <person name="Salvucci A."/>
            <person name="Crous P.W."/>
            <person name="Stergiopoulos I."/>
        </authorList>
    </citation>
    <scope>NUCLEOTIDE SEQUENCE [LARGE SCALE GENOMIC DNA]</scope>
    <source>
        <strain evidence="5 6">CBS 114824</strain>
    </source>
</reference>
<feature type="region of interest" description="Disordered" evidence="3">
    <location>
        <begin position="750"/>
        <end position="833"/>
    </location>
</feature>
<feature type="region of interest" description="Disordered" evidence="3">
    <location>
        <begin position="521"/>
        <end position="670"/>
    </location>
</feature>
<dbReference type="InterPro" id="IPR012966">
    <property type="entry name" value="AHD"/>
</dbReference>
<feature type="region of interest" description="Disordered" evidence="3">
    <location>
        <begin position="1152"/>
        <end position="1218"/>
    </location>
</feature>
<organism evidence="5 6">
    <name type="scientific">Pseudocercospora eumusae</name>
    <dbReference type="NCBI Taxonomy" id="321146"/>
    <lineage>
        <taxon>Eukaryota</taxon>
        <taxon>Fungi</taxon>
        <taxon>Dikarya</taxon>
        <taxon>Ascomycota</taxon>
        <taxon>Pezizomycotina</taxon>
        <taxon>Dothideomycetes</taxon>
        <taxon>Dothideomycetidae</taxon>
        <taxon>Mycosphaerellales</taxon>
        <taxon>Mycosphaerellaceae</taxon>
        <taxon>Pseudocercospora</taxon>
    </lineage>
</organism>
<dbReference type="PANTHER" id="PTHR36100:SF1">
    <property type="entry name" value="BUD SITE SELECTION PROTEIN 4"/>
    <property type="match status" value="1"/>
</dbReference>
<evidence type="ECO:0000313" key="5">
    <source>
        <dbReference type="EMBL" id="KXT01382.1"/>
    </source>
</evidence>
<evidence type="ECO:0000256" key="1">
    <source>
        <dbReference type="ARBA" id="ARBA00022618"/>
    </source>
</evidence>
<dbReference type="EMBL" id="LFZN01000056">
    <property type="protein sequence ID" value="KXT01382.1"/>
    <property type="molecule type" value="Genomic_DNA"/>
</dbReference>
<feature type="region of interest" description="Disordered" evidence="3">
    <location>
        <begin position="1"/>
        <end position="127"/>
    </location>
</feature>
<feature type="compositionally biased region" description="Polar residues" evidence="3">
    <location>
        <begin position="42"/>
        <end position="58"/>
    </location>
</feature>
<feature type="compositionally biased region" description="Basic and acidic residues" evidence="3">
    <location>
        <begin position="1500"/>
        <end position="1519"/>
    </location>
</feature>
<dbReference type="GO" id="GO:0005525">
    <property type="term" value="F:GTP binding"/>
    <property type="evidence" value="ECO:0007669"/>
    <property type="project" value="TreeGrafter"/>
</dbReference>
<feature type="domain" description="PH" evidence="4">
    <location>
        <begin position="1337"/>
        <end position="1461"/>
    </location>
</feature>
<feature type="region of interest" description="Disordered" evidence="3">
    <location>
        <begin position="1487"/>
        <end position="1574"/>
    </location>
</feature>
<dbReference type="FunFam" id="2.30.29.30:FF:000311">
    <property type="entry name" value="GTP binding protein (Bud4)"/>
    <property type="match status" value="1"/>
</dbReference>
<comment type="caution">
    <text evidence="5">The sequence shown here is derived from an EMBL/GenBank/DDBJ whole genome shotgun (WGS) entry which is preliminary data.</text>
</comment>
<feature type="region of interest" description="Disordered" evidence="3">
    <location>
        <begin position="458"/>
        <end position="478"/>
    </location>
</feature>
<sequence>MDSVQPLRISKSGAGNGGGAGNGNTPALTPNKMPAGRALQEIGNTSQRRNSPSYNQATRKMIVSRESSPYTENSFTKDSPRAFCTAKDPMSPSARFGSDENTPDRHHSPAVTSPKRRASIERLQKAGRVKSSNIFALESKDAYDPSNMPIVERPSANRPLSGNLVNNSFTRYDSMRKENKPVTSPRRQGHKRTESETAVPILSSPLTTKPVPIPAKEPPFTTSPTKSSLSRTSQFGGSFEHESAPWSDGDDRCPTPRARAIHRHNKSVTFHEDPPVINEYENPTPEPSVSAASGSREGSWDSDYSDPDYSFERGSSLNEQRDDSFDADLENADKTPVVLPEDWSRMSPDDARTDLVDEGDDVFEGSSPVAERNMPRSASLTSDGESRPLPPLPGLMAGRRGSATALAAERASSGQRNLPSPPKRASCSKEDILNMTRDSSMTMEERLHLMGHQQYGKIEERPSSKHSEAELTITNLDTGEKMDMSAHEIQVEENSVIADLADYDDSPPKISRESILRKVRNSKHDFQDDEEESNLGDSPARPSYAELAKMHPDEPIPSRENSRETSEAYLGEYIHDRADSEQVEIKVESADDDGVDLNAIPTIDEPARDGTRSPSRMDDYERQSSVIRHDVSSASDHDDSESRYSSVEPEAESTVLQAEHEEPSAELDAGKERLEDAMQLLSVKDYSRPKPTAAAVPPKQKSTSGDFMGLPSYLASDDYDFGMGKYITPSPPAAVDDKAKQLDMVANPPKLEPAVEVKPSFNDLPRPTYDGAEFSPPGTPDSVIRCDSEVSALSEVLPPPAEAEPEQPVIPERRATIKTNGQLQTRPSATPADLRAMANQRRLVSAERPIPPFPQAYQAEMAETVEEDLSQQSSEGDDSKADSGVEHSPETAARRQEAKREMKLDLEIPALNAEAAGDGLGLESEFERVIESQKVGSLLSTSSYSAHRHDAGANVSPRKQKGYLMRQNTKLVVATNRNFSGDSNGTAKSNDMPMSPTAETRPTSRGGRPGSSPRKPSAEQFLKTEPWNGKARRKSQRQASAAQHNLGPAPPLPGQHSALGVVNEDFAAGTSSLEDDVGEGVERGRLFVKVVGVKELDLPIPRNDRLYFQLTLDNGLHCVTTSPLELGKNAPIGQEFELVVLNDLEFQLTLTTKLPEPPKRHVPATPPSPNKAAQHKKTSSLSRFLASPKKRAERERQEREAAEAEERRLQEQERRKRASVQPTAWDYLHELVNDVDGSFARSYVNLKAHEKECFGRQLTVDVPCYNEWAQERDAAVVNSVRSKRGNAGPVRRPPYVVGFLELQLLYVPKPAGATDDHMPKSMSSAMREMNRASDHVEVVHESYLSQQGGDCTHWRRRFFRLQGPRLTAYHEHTQQKRAVINLSKATRLVDDKNTLVADPKSANPSSKGGRRKSAFAEEDEGYQYVEEGFRIRFANGETIDFYADSRAEKDEWMNVLSKVLGKADPGKKAASWTDLVLARERVEGVPPQVQAASSAAAGVEVRDFTKPPRPERKPSDRKPVTGSRSVPNSPVKQGGSFPPMPPLAEAEPGSRPKTPPMNPRRGHRSRDAVKSMIF</sequence>
<feature type="region of interest" description="Disordered" evidence="3">
    <location>
        <begin position="144"/>
        <end position="427"/>
    </location>
</feature>
<feature type="region of interest" description="Disordered" evidence="3">
    <location>
        <begin position="974"/>
        <end position="1057"/>
    </location>
</feature>
<feature type="compositionally biased region" description="Polar residues" evidence="3">
    <location>
        <begin position="974"/>
        <end position="989"/>
    </location>
</feature>
<evidence type="ECO:0000313" key="6">
    <source>
        <dbReference type="Proteomes" id="UP000070133"/>
    </source>
</evidence>
<proteinExistence type="predicted"/>
<protein>
    <recommendedName>
        <fullName evidence="4">PH domain-containing protein</fullName>
    </recommendedName>
</protein>
<feature type="compositionally biased region" description="Polar residues" evidence="3">
    <location>
        <begin position="817"/>
        <end position="828"/>
    </location>
</feature>
<accession>A0A139HG59</accession>
<dbReference type="Gene3D" id="2.30.29.30">
    <property type="entry name" value="Pleckstrin-homology domain (PH domain)/Phosphotyrosine-binding domain (PTB)"/>
    <property type="match status" value="1"/>
</dbReference>
<feature type="compositionally biased region" description="Polar residues" evidence="3">
    <location>
        <begin position="220"/>
        <end position="236"/>
    </location>
</feature>
<keyword evidence="6" id="KW-1185">Reference proteome</keyword>
<dbReference type="InterPro" id="IPR011993">
    <property type="entry name" value="PH-like_dom_sf"/>
</dbReference>
<dbReference type="Pfam" id="PF08174">
    <property type="entry name" value="Anillin"/>
    <property type="match status" value="1"/>
</dbReference>
<dbReference type="STRING" id="321146.A0A139HG59"/>
<feature type="compositionally biased region" description="Low complexity" evidence="3">
    <location>
        <begin position="1487"/>
        <end position="1497"/>
    </location>
</feature>
<feature type="compositionally biased region" description="Basic and acidic residues" evidence="3">
    <location>
        <begin position="342"/>
        <end position="355"/>
    </location>
</feature>
<keyword evidence="1" id="KW-0132">Cell division</keyword>
<evidence type="ECO:0000256" key="3">
    <source>
        <dbReference type="SAM" id="MobiDB-lite"/>
    </source>
</evidence>
<feature type="region of interest" description="Disordered" evidence="3">
    <location>
        <begin position="683"/>
        <end position="707"/>
    </location>
</feature>
<feature type="compositionally biased region" description="Basic and acidic residues" evidence="3">
    <location>
        <begin position="239"/>
        <end position="254"/>
    </location>
</feature>
<feature type="compositionally biased region" description="Basic and acidic residues" evidence="3">
    <location>
        <begin position="658"/>
        <end position="670"/>
    </location>
</feature>
<dbReference type="OrthoDB" id="2123378at2759"/>
<feature type="compositionally biased region" description="Basic and acidic residues" evidence="3">
    <location>
        <begin position="605"/>
        <end position="642"/>
    </location>
</feature>
<dbReference type="SUPFAM" id="SSF50729">
    <property type="entry name" value="PH domain-like"/>
    <property type="match status" value="1"/>
</dbReference>
<dbReference type="PANTHER" id="PTHR36100">
    <property type="entry name" value="BUD SITE SELECTION PROTEIN 4"/>
    <property type="match status" value="1"/>
</dbReference>
<feature type="compositionally biased region" description="Polar residues" evidence="3">
    <location>
        <begin position="158"/>
        <end position="171"/>
    </location>
</feature>
<feature type="compositionally biased region" description="Polar residues" evidence="3">
    <location>
        <begin position="65"/>
        <end position="77"/>
    </location>
</feature>
<gene>
    <name evidence="5" type="ORF">AC578_6648</name>
</gene>
<dbReference type="CDD" id="cd13278">
    <property type="entry name" value="PH_Bud4"/>
    <property type="match status" value="1"/>
</dbReference>
<feature type="region of interest" description="Disordered" evidence="3">
    <location>
        <begin position="863"/>
        <end position="899"/>
    </location>
</feature>